<name>B3E176_METI4</name>
<evidence type="ECO:0000313" key="1">
    <source>
        <dbReference type="EMBL" id="ACD82872.1"/>
    </source>
</evidence>
<dbReference type="AlphaFoldDB" id="B3E176"/>
<dbReference type="Proteomes" id="UP000009149">
    <property type="component" value="Chromosome"/>
</dbReference>
<organism evidence="1 2">
    <name type="scientific">Methylacidiphilum infernorum (isolate V4)</name>
    <name type="common">Methylokorus infernorum (strain V4)</name>
    <dbReference type="NCBI Taxonomy" id="481448"/>
    <lineage>
        <taxon>Bacteria</taxon>
        <taxon>Pseudomonadati</taxon>
        <taxon>Verrucomicrobiota</taxon>
        <taxon>Methylacidiphilae</taxon>
        <taxon>Methylacidiphilales</taxon>
        <taxon>Methylacidiphilaceae</taxon>
        <taxon>Methylacidiphilum (ex Ratnadevi et al. 2023)</taxon>
    </lineage>
</organism>
<gene>
    <name evidence="1" type="ordered locus">Minf_0817</name>
</gene>
<protein>
    <submittedName>
        <fullName evidence="1">Uncharacterized protein</fullName>
    </submittedName>
</protein>
<reference evidence="1 2" key="1">
    <citation type="journal article" date="2008" name="Biol. Direct">
        <title>Complete genome sequence of the extremely acidophilic methanotroph isolate V4, Methylacidiphilum infernorum, a representative of the bacterial phylum Verrucomicrobia.</title>
        <authorList>
            <person name="Hou S."/>
            <person name="Makarova K.S."/>
            <person name="Saw J.H."/>
            <person name="Senin P."/>
            <person name="Ly B.V."/>
            <person name="Zhou Z."/>
            <person name="Ren Y."/>
            <person name="Wang J."/>
            <person name="Galperin M.Y."/>
            <person name="Omelchenko M.V."/>
            <person name="Wolf Y.I."/>
            <person name="Yutin N."/>
            <person name="Koonin E.V."/>
            <person name="Stott M.B."/>
            <person name="Mountain B.W."/>
            <person name="Crowe M.A."/>
            <person name="Smirnova A.V."/>
            <person name="Dunfield P.F."/>
            <person name="Feng L."/>
            <person name="Wang L."/>
            <person name="Alam M."/>
        </authorList>
    </citation>
    <scope>NUCLEOTIDE SEQUENCE [LARGE SCALE GENOMIC DNA]</scope>
    <source>
        <strain evidence="2">Isolate V4</strain>
    </source>
</reference>
<accession>B3E176</accession>
<dbReference type="EMBL" id="CP000975">
    <property type="protein sequence ID" value="ACD82872.1"/>
    <property type="molecule type" value="Genomic_DNA"/>
</dbReference>
<sequence length="30" mass="3559">MKTGIKKDSDIRHSGHSFLIQEVYSRYFKS</sequence>
<dbReference type="HOGENOM" id="CLU_3404341_0_0_0"/>
<proteinExistence type="predicted"/>
<dbReference type="KEGG" id="min:Minf_0817"/>
<evidence type="ECO:0000313" key="2">
    <source>
        <dbReference type="Proteomes" id="UP000009149"/>
    </source>
</evidence>
<dbReference type="STRING" id="481448.Minf_0817"/>